<dbReference type="RefSeq" id="WP_211482995.1">
    <property type="nucleotide sequence ID" value="NZ_FQTT01000010.1"/>
</dbReference>
<dbReference type="PANTHER" id="PTHR39207">
    <property type="entry name" value="ALPHA-GLUCURONIDASE A"/>
    <property type="match status" value="1"/>
</dbReference>
<protein>
    <recommendedName>
        <fullName evidence="5">Alpha-glucuronidase</fullName>
    </recommendedName>
</protein>
<feature type="domain" description="Glycosyl hydrolase family 67 C-terminal" evidence="1">
    <location>
        <begin position="448"/>
        <end position="670"/>
    </location>
</feature>
<dbReference type="AlphaFoldDB" id="A0A1M4RZ92"/>
<dbReference type="Pfam" id="PF07488">
    <property type="entry name" value="Glyco_hydro_67M"/>
    <property type="match status" value="1"/>
</dbReference>
<dbReference type="GO" id="GO:0046559">
    <property type="term" value="F:alpha-glucuronidase activity"/>
    <property type="evidence" value="ECO:0007669"/>
    <property type="project" value="InterPro"/>
</dbReference>
<organism evidence="3 4">
    <name type="scientific">Actinomyces glycerinitolerans</name>
    <dbReference type="NCBI Taxonomy" id="1892869"/>
    <lineage>
        <taxon>Bacteria</taxon>
        <taxon>Bacillati</taxon>
        <taxon>Actinomycetota</taxon>
        <taxon>Actinomycetes</taxon>
        <taxon>Actinomycetales</taxon>
        <taxon>Actinomycetaceae</taxon>
        <taxon>Actinomyces</taxon>
    </lineage>
</organism>
<evidence type="ECO:0000259" key="2">
    <source>
        <dbReference type="Pfam" id="PF07488"/>
    </source>
</evidence>
<dbReference type="SUPFAM" id="SSF51445">
    <property type="entry name" value="(Trans)glycosidases"/>
    <property type="match status" value="1"/>
</dbReference>
<dbReference type="InterPro" id="IPR011100">
    <property type="entry name" value="Glyco_hydro_67_cat"/>
</dbReference>
<evidence type="ECO:0000313" key="3">
    <source>
        <dbReference type="EMBL" id="SHE25251.1"/>
    </source>
</evidence>
<evidence type="ECO:0000313" key="4">
    <source>
        <dbReference type="Proteomes" id="UP000184291"/>
    </source>
</evidence>
<name>A0A1M4RZ92_9ACTO</name>
<dbReference type="GO" id="GO:0005576">
    <property type="term" value="C:extracellular region"/>
    <property type="evidence" value="ECO:0007669"/>
    <property type="project" value="InterPro"/>
</dbReference>
<evidence type="ECO:0008006" key="5">
    <source>
        <dbReference type="Google" id="ProtNLM"/>
    </source>
</evidence>
<reference evidence="4" key="1">
    <citation type="submission" date="2016-09" db="EMBL/GenBank/DDBJ databases">
        <authorList>
            <person name="Strepis N."/>
        </authorList>
    </citation>
    <scope>NUCLEOTIDE SEQUENCE [LARGE SCALE GENOMIC DNA]</scope>
</reference>
<dbReference type="PANTHER" id="PTHR39207:SF1">
    <property type="entry name" value="ALPHA-GLUCURONIDASE A"/>
    <property type="match status" value="1"/>
</dbReference>
<proteinExistence type="predicted"/>
<sequence length="674" mass="74630">MPARPFTTSSSMWLEPATKPWLNAYTPRPIGGDELIERAADDWRRLAASAPPARGIGELLITTLEYASVLPPTLYGAACAVAAPPAPEGYVVTRGNAGDLAVVGADAAGALYGTLRLLVLGPEALLGGKKTVVSSPDLSLRMLDHWDNLVPHPVMGTIERGYAGDSVFFENGDLVPDTDRIDDYGLLLASIGINAVCLNNVNVHATEATLVGERLDLVRAIADILRRHNITTFVSVDFAAPMTLGGLATCDPLDESVERWWRETTDRVYSVVPDLGGYVVKADSEGRPGPFDYGRDHADGANLLAAALAPHGGLVMWRCFVYNHRQDWRDRTLDRARAAYDHFMPLDGRFADNVLLQIKHGPLDFQVREPVSPLLLGLRETRVALELQIAQEYTGHAWDTYFLPTAWREVLELDVAGDGGADLGRDLVDRRGSAIVAVAGVGRDWNWTGNTFSQANLYGYGRLAWDLHEGTQTIAQEWAIASFTGDADLHEALTRILLRSREAYENYTAPLGVGFMVTPGGHYGPNIDGYEYSPWGTYHFADRDGVGVDRTPTGSGYTEQYPPALAARYRSLEDCPERLLLFFHHLRYDQVLPQSGVTLIQRIYDTHFEGVEQVRAMRRDWETVREQVPEGTRTDVDRRWQAQEHNAIEWRDQVCTYFLRHSGIADAAGRTVYP</sequence>
<evidence type="ECO:0000259" key="1">
    <source>
        <dbReference type="Pfam" id="PF07477"/>
    </source>
</evidence>
<dbReference type="InterPro" id="IPR017853">
    <property type="entry name" value="GH"/>
</dbReference>
<dbReference type="InterPro" id="IPR037054">
    <property type="entry name" value="A-glucoronidase_C_sf"/>
</dbReference>
<accession>A0A1M4RZ92</accession>
<dbReference type="Gene3D" id="3.20.20.80">
    <property type="entry name" value="Glycosidases"/>
    <property type="match status" value="1"/>
</dbReference>
<dbReference type="GO" id="GO:0045493">
    <property type="term" value="P:xylan catabolic process"/>
    <property type="evidence" value="ECO:0007669"/>
    <property type="project" value="InterPro"/>
</dbReference>
<dbReference type="GO" id="GO:0033939">
    <property type="term" value="F:xylan alpha-1,2-glucuronosidase activity"/>
    <property type="evidence" value="ECO:0007669"/>
    <property type="project" value="TreeGrafter"/>
</dbReference>
<dbReference type="Gene3D" id="3.90.1330.10">
    <property type="entry name" value="Alpha-glucuronidase, C-terminal domain"/>
    <property type="match status" value="1"/>
</dbReference>
<dbReference type="InterPro" id="IPR011099">
    <property type="entry name" value="Glyco_hydro_67_C"/>
</dbReference>
<dbReference type="Pfam" id="PF07477">
    <property type="entry name" value="Glyco_hydro_67C"/>
    <property type="match status" value="1"/>
</dbReference>
<feature type="domain" description="Glycosyl hydrolase family 67 catalytic" evidence="2">
    <location>
        <begin position="131"/>
        <end position="447"/>
    </location>
</feature>
<keyword evidence="4" id="KW-1185">Reference proteome</keyword>
<dbReference type="STRING" id="1892869.ACGLYG10_1467"/>
<dbReference type="EMBL" id="FQTT01000010">
    <property type="protein sequence ID" value="SHE25251.1"/>
    <property type="molecule type" value="Genomic_DNA"/>
</dbReference>
<dbReference type="Proteomes" id="UP000184291">
    <property type="component" value="Unassembled WGS sequence"/>
</dbReference>
<gene>
    <name evidence="3" type="ORF">ACGLYG10_1467</name>
</gene>